<dbReference type="CDD" id="cd02869">
    <property type="entry name" value="PseudoU_synth_RluA_like"/>
    <property type="match status" value="1"/>
</dbReference>
<dbReference type="STRING" id="709986.Deima_1318"/>
<dbReference type="InterPro" id="IPR050188">
    <property type="entry name" value="RluA_PseudoU_synthase"/>
</dbReference>
<evidence type="ECO:0000256" key="1">
    <source>
        <dbReference type="ARBA" id="ARBA00010876"/>
    </source>
</evidence>
<dbReference type="HOGENOM" id="CLU_016902_11_3_0"/>
<protein>
    <submittedName>
        <fullName evidence="4">Pseudouridine synthase</fullName>
    </submittedName>
</protein>
<dbReference type="EMBL" id="CP002454">
    <property type="protein sequence ID" value="ADV66969.1"/>
    <property type="molecule type" value="Genomic_DNA"/>
</dbReference>
<dbReference type="GO" id="GO:0000455">
    <property type="term" value="P:enzyme-directed rRNA pseudouridine synthesis"/>
    <property type="evidence" value="ECO:0007669"/>
    <property type="project" value="TreeGrafter"/>
</dbReference>
<evidence type="ECO:0000313" key="4">
    <source>
        <dbReference type="EMBL" id="ADV66969.1"/>
    </source>
</evidence>
<dbReference type="eggNOG" id="COG0564">
    <property type="taxonomic scope" value="Bacteria"/>
</dbReference>
<dbReference type="Proteomes" id="UP000008635">
    <property type="component" value="Chromosome"/>
</dbReference>
<proteinExistence type="inferred from homology"/>
<sequence length="294" mass="32223">MARSVTAFCRSTWTLPQAPLPQRTPWGGAEATTPRRTAPASGVRHTRAVSAPTATPILPPEVLFSAESYHVLNKPPLWLTHQVHARFEVPDALGWARATLGEPELAPAHRLDRETSGVLILTRSSSAARGFHRLFLDRRVEKTYLAIVHGQPAWEEVTLDAPLGFLGLSDTNSIRVRQGVVPDGKPAVTHFEVLGRRGAYALLRCSPRTGRMHQLRAHLAHLGHPMVGDKIYGPHPEAFVQFVQTGLTPALLRTLQLPRQALHAHEVAFPFGGTTVRHTAPFPADLQAFWDAAG</sequence>
<reference evidence="5" key="2">
    <citation type="submission" date="2011-01" db="EMBL/GenBank/DDBJ databases">
        <title>The complete genome of Deinococcus maricopensis DSM 21211.</title>
        <authorList>
            <consortium name="US DOE Joint Genome Institute (JGI-PGF)"/>
            <person name="Lucas S."/>
            <person name="Copeland A."/>
            <person name="Lapidus A."/>
            <person name="Goodwin L."/>
            <person name="Pitluck S."/>
            <person name="Kyrpides N."/>
            <person name="Mavromatis K."/>
            <person name="Pagani I."/>
            <person name="Ivanova N."/>
            <person name="Ovchinnikova G."/>
            <person name="Zeytun A."/>
            <person name="Detter J.C."/>
            <person name="Han C."/>
            <person name="Land M."/>
            <person name="Hauser L."/>
            <person name="Markowitz V."/>
            <person name="Cheng J.-F."/>
            <person name="Hugenholtz P."/>
            <person name="Woyke T."/>
            <person name="Wu D."/>
            <person name="Pukall R."/>
            <person name="Gehrich-Schroeter G."/>
            <person name="Brambilla E."/>
            <person name="Klenk H.-P."/>
            <person name="Eisen J.A."/>
        </authorList>
    </citation>
    <scope>NUCLEOTIDE SEQUENCE [LARGE SCALE GENOMIC DNA]</scope>
    <source>
        <strain evidence="5">DSM 21211 / LMG 22137 / NRRL B-23946 / LB-34</strain>
    </source>
</reference>
<evidence type="ECO:0000256" key="2">
    <source>
        <dbReference type="SAM" id="MobiDB-lite"/>
    </source>
</evidence>
<dbReference type="GO" id="GO:0009982">
    <property type="term" value="F:pseudouridine synthase activity"/>
    <property type="evidence" value="ECO:0007669"/>
    <property type="project" value="InterPro"/>
</dbReference>
<dbReference type="GO" id="GO:0003723">
    <property type="term" value="F:RNA binding"/>
    <property type="evidence" value="ECO:0007669"/>
    <property type="project" value="InterPro"/>
</dbReference>
<dbReference type="OrthoDB" id="128480at2"/>
<name>E8U7D0_DEIML</name>
<gene>
    <name evidence="4" type="ordered locus">Deima_1318</name>
</gene>
<keyword evidence="5" id="KW-1185">Reference proteome</keyword>
<reference evidence="4 5" key="1">
    <citation type="journal article" date="2011" name="Stand. Genomic Sci.">
        <title>Complete genome sequence of Deinococcus maricopensis type strain (LB-34).</title>
        <authorList>
            <person name="Pukall R."/>
            <person name="Zeytun A."/>
            <person name="Lucas S."/>
            <person name="Lapidus A."/>
            <person name="Hammon N."/>
            <person name="Deshpande S."/>
            <person name="Nolan M."/>
            <person name="Cheng J.F."/>
            <person name="Pitluck S."/>
            <person name="Liolios K."/>
            <person name="Pagani I."/>
            <person name="Mikhailova N."/>
            <person name="Ivanova N."/>
            <person name="Mavromatis K."/>
            <person name="Pati A."/>
            <person name="Tapia R."/>
            <person name="Han C."/>
            <person name="Goodwin L."/>
            <person name="Chen A."/>
            <person name="Palaniappan K."/>
            <person name="Land M."/>
            <person name="Hauser L."/>
            <person name="Chang Y.J."/>
            <person name="Jeffries C.D."/>
            <person name="Brambilla E.M."/>
            <person name="Rohde M."/>
            <person name="Goker M."/>
            <person name="Detter J.C."/>
            <person name="Woyke T."/>
            <person name="Bristow J."/>
            <person name="Eisen J.A."/>
            <person name="Markowitz V."/>
            <person name="Hugenholtz P."/>
            <person name="Kyrpides N.C."/>
            <person name="Klenk H.P."/>
        </authorList>
    </citation>
    <scope>NUCLEOTIDE SEQUENCE [LARGE SCALE GENOMIC DNA]</scope>
    <source>
        <strain evidence="5">DSM 21211 / LMG 22137 / NRRL B-23946 / LB-34</strain>
    </source>
</reference>
<feature type="region of interest" description="Disordered" evidence="2">
    <location>
        <begin position="19"/>
        <end position="48"/>
    </location>
</feature>
<dbReference type="SUPFAM" id="SSF55120">
    <property type="entry name" value="Pseudouridine synthase"/>
    <property type="match status" value="1"/>
</dbReference>
<dbReference type="GO" id="GO:0140098">
    <property type="term" value="F:catalytic activity, acting on RNA"/>
    <property type="evidence" value="ECO:0007669"/>
    <property type="project" value="UniProtKB-ARBA"/>
</dbReference>
<dbReference type="Pfam" id="PF00849">
    <property type="entry name" value="PseudoU_synth_2"/>
    <property type="match status" value="1"/>
</dbReference>
<dbReference type="PANTHER" id="PTHR21600:SF87">
    <property type="entry name" value="RNA PSEUDOURIDYLATE SYNTHASE DOMAIN-CONTAINING PROTEIN 1"/>
    <property type="match status" value="1"/>
</dbReference>
<dbReference type="InterPro" id="IPR006145">
    <property type="entry name" value="PsdUridine_synth_RsuA/RluA"/>
</dbReference>
<dbReference type="AlphaFoldDB" id="E8U7D0"/>
<dbReference type="PANTHER" id="PTHR21600">
    <property type="entry name" value="MITOCHONDRIAL RNA PSEUDOURIDINE SYNTHASE"/>
    <property type="match status" value="1"/>
</dbReference>
<dbReference type="KEGG" id="dmr:Deima_1318"/>
<feature type="compositionally biased region" description="Low complexity" evidence="2">
    <location>
        <begin position="31"/>
        <end position="40"/>
    </location>
</feature>
<dbReference type="InterPro" id="IPR020103">
    <property type="entry name" value="PsdUridine_synth_cat_dom_sf"/>
</dbReference>
<dbReference type="InterPro" id="IPR006224">
    <property type="entry name" value="PsdUridine_synth_RluA-like_CS"/>
</dbReference>
<organism evidence="4 5">
    <name type="scientific">Deinococcus maricopensis (strain DSM 21211 / LMG 22137 / NRRL B-23946 / LB-34)</name>
    <dbReference type="NCBI Taxonomy" id="709986"/>
    <lineage>
        <taxon>Bacteria</taxon>
        <taxon>Thermotogati</taxon>
        <taxon>Deinococcota</taxon>
        <taxon>Deinococci</taxon>
        <taxon>Deinococcales</taxon>
        <taxon>Deinococcaceae</taxon>
        <taxon>Deinococcus</taxon>
    </lineage>
</organism>
<accession>E8U7D0</accession>
<comment type="similarity">
    <text evidence="1">Belongs to the pseudouridine synthase RluA family.</text>
</comment>
<feature type="domain" description="Pseudouridine synthase RsuA/RluA-like" evidence="3">
    <location>
        <begin position="69"/>
        <end position="221"/>
    </location>
</feature>
<evidence type="ECO:0000313" key="5">
    <source>
        <dbReference type="Proteomes" id="UP000008635"/>
    </source>
</evidence>
<evidence type="ECO:0000259" key="3">
    <source>
        <dbReference type="Pfam" id="PF00849"/>
    </source>
</evidence>
<dbReference type="PROSITE" id="PS01129">
    <property type="entry name" value="PSI_RLU"/>
    <property type="match status" value="1"/>
</dbReference>
<dbReference type="Gene3D" id="3.30.2350.10">
    <property type="entry name" value="Pseudouridine synthase"/>
    <property type="match status" value="1"/>
</dbReference>